<accession>A0ACC0PDN6</accession>
<comment type="caution">
    <text evidence="1">The sequence shown here is derived from an EMBL/GenBank/DDBJ whole genome shotgun (WGS) entry which is preliminary data.</text>
</comment>
<proteinExistence type="predicted"/>
<evidence type="ECO:0000313" key="1">
    <source>
        <dbReference type="EMBL" id="KAI8563681.1"/>
    </source>
</evidence>
<reference evidence="1" key="1">
    <citation type="submission" date="2022-02" db="EMBL/GenBank/DDBJ databases">
        <title>Plant Genome Project.</title>
        <authorList>
            <person name="Zhang R.-G."/>
        </authorList>
    </citation>
    <scope>NUCLEOTIDE SEQUENCE</scope>
    <source>
        <strain evidence="1">AT1</strain>
    </source>
</reference>
<sequence>MTVTGHYVDEFWKLQKRVLNFCNVPLPHNRVIIFDALYKCLVDWEIENKMATIKIDKASYNDIALKNLKSTFNLLKKKLPSDGKLFHVRCCAHILNLIVQDGLGEIKGIIDCVRDDIKCLIHSEAHLIQFSNIVKQLKLPSKKQILDYPTRWNSTYFMLSAALEFKNVFPRYSERDVGFSYVPTEEEWERVENVCQFLKIFNDVTNIISGCKYPTSNLFLIEIWRVKEILDKNSVSELDYLSSMATWMM</sequence>
<gene>
    <name evidence="1" type="ORF">RHMOL_Rhmol03G0128200</name>
</gene>
<evidence type="ECO:0000313" key="2">
    <source>
        <dbReference type="Proteomes" id="UP001062846"/>
    </source>
</evidence>
<organism evidence="1 2">
    <name type="scientific">Rhododendron molle</name>
    <name type="common">Chinese azalea</name>
    <name type="synonym">Azalea mollis</name>
    <dbReference type="NCBI Taxonomy" id="49168"/>
    <lineage>
        <taxon>Eukaryota</taxon>
        <taxon>Viridiplantae</taxon>
        <taxon>Streptophyta</taxon>
        <taxon>Embryophyta</taxon>
        <taxon>Tracheophyta</taxon>
        <taxon>Spermatophyta</taxon>
        <taxon>Magnoliopsida</taxon>
        <taxon>eudicotyledons</taxon>
        <taxon>Gunneridae</taxon>
        <taxon>Pentapetalae</taxon>
        <taxon>asterids</taxon>
        <taxon>Ericales</taxon>
        <taxon>Ericaceae</taxon>
        <taxon>Ericoideae</taxon>
        <taxon>Rhodoreae</taxon>
        <taxon>Rhododendron</taxon>
    </lineage>
</organism>
<dbReference type="Proteomes" id="UP001062846">
    <property type="component" value="Chromosome 3"/>
</dbReference>
<dbReference type="EMBL" id="CM046390">
    <property type="protein sequence ID" value="KAI8563681.1"/>
    <property type="molecule type" value="Genomic_DNA"/>
</dbReference>
<keyword evidence="2" id="KW-1185">Reference proteome</keyword>
<name>A0ACC0PDN6_RHOML</name>
<protein>
    <submittedName>
        <fullName evidence="1">Uncharacterized protein</fullName>
    </submittedName>
</protein>